<evidence type="ECO:0000313" key="2">
    <source>
        <dbReference type="EMBL" id="KAF2222646.1"/>
    </source>
</evidence>
<reference evidence="3" key="1">
    <citation type="journal article" date="2020" name="Stud. Mycol.">
        <title>101 Dothideomycetes genomes: A test case for predicting lifestyles and emergence of pathogens.</title>
        <authorList>
            <person name="Haridas S."/>
            <person name="Albert R."/>
            <person name="Binder M."/>
            <person name="Bloem J."/>
            <person name="LaButti K."/>
            <person name="Salamov A."/>
            <person name="Andreopoulos B."/>
            <person name="Baker S."/>
            <person name="Barry K."/>
            <person name="Bills G."/>
            <person name="Bluhm B."/>
            <person name="Cannon C."/>
            <person name="Castanera R."/>
            <person name="Culley D."/>
            <person name="Daum C."/>
            <person name="Ezra D."/>
            <person name="Gonzalez J."/>
            <person name="Henrissat B."/>
            <person name="Kuo A."/>
            <person name="Liang C."/>
            <person name="Lipzen A."/>
            <person name="Lutzoni F."/>
            <person name="Magnuson J."/>
            <person name="Mondo S."/>
            <person name="Nolan M."/>
            <person name="Ohm R."/>
            <person name="Pangilinan J."/>
            <person name="Park H.-J."/>
            <person name="Ramirez L."/>
            <person name="Alfaro M."/>
            <person name="Sun H."/>
            <person name="Tritt A."/>
            <person name="Yoshinaga Y."/>
            <person name="Zwiers L.-H."/>
            <person name="Turgeon B."/>
            <person name="Goodwin S."/>
            <person name="Spatafora J."/>
            <person name="Crous P."/>
            <person name="Grigoriev I."/>
        </authorList>
    </citation>
    <scope>NUCLEOTIDE SEQUENCE [LARGE SCALE GENOMIC DNA]</scope>
    <source>
        <strain evidence="3">CECT 20119</strain>
    </source>
</reference>
<organism evidence="2 3">
    <name type="scientific">Elsinoe ampelina</name>
    <dbReference type="NCBI Taxonomy" id="302913"/>
    <lineage>
        <taxon>Eukaryota</taxon>
        <taxon>Fungi</taxon>
        <taxon>Dikarya</taxon>
        <taxon>Ascomycota</taxon>
        <taxon>Pezizomycotina</taxon>
        <taxon>Dothideomycetes</taxon>
        <taxon>Dothideomycetidae</taxon>
        <taxon>Myriangiales</taxon>
        <taxon>Elsinoaceae</taxon>
        <taxon>Elsinoe</taxon>
    </lineage>
</organism>
<feature type="chain" id="PRO_5025340447" description="Secreted protein" evidence="1">
    <location>
        <begin position="25"/>
        <end position="110"/>
    </location>
</feature>
<sequence>MSVNRWTRYGRSVSSCLLLAIGLGEHTQDNQSFTKVYTVGSIDVVTATCLTPSSLVQVVESMLHRQSQATAVTGHRHSFETFLSLAPTGLSTNHAMAHTMGGSSFVTSHG</sequence>
<keyword evidence="3" id="KW-1185">Reference proteome</keyword>
<name>A0A6A6GA55_9PEZI</name>
<dbReference type="EMBL" id="ML992508">
    <property type="protein sequence ID" value="KAF2222646.1"/>
    <property type="molecule type" value="Genomic_DNA"/>
</dbReference>
<evidence type="ECO:0000313" key="3">
    <source>
        <dbReference type="Proteomes" id="UP000799538"/>
    </source>
</evidence>
<evidence type="ECO:0008006" key="4">
    <source>
        <dbReference type="Google" id="ProtNLM"/>
    </source>
</evidence>
<dbReference type="Proteomes" id="UP000799538">
    <property type="component" value="Unassembled WGS sequence"/>
</dbReference>
<evidence type="ECO:0000256" key="1">
    <source>
        <dbReference type="SAM" id="SignalP"/>
    </source>
</evidence>
<keyword evidence="1" id="KW-0732">Signal</keyword>
<dbReference type="AlphaFoldDB" id="A0A6A6GA55"/>
<feature type="signal peptide" evidence="1">
    <location>
        <begin position="1"/>
        <end position="24"/>
    </location>
</feature>
<protein>
    <recommendedName>
        <fullName evidence="4">Secreted protein</fullName>
    </recommendedName>
</protein>
<gene>
    <name evidence="2" type="ORF">BDZ85DRAFT_130748</name>
</gene>
<accession>A0A6A6GA55</accession>
<proteinExistence type="predicted"/>